<organism evidence="2 3">
    <name type="scientific">Streptomyces flavotricini</name>
    <dbReference type="NCBI Taxonomy" id="66888"/>
    <lineage>
        <taxon>Bacteria</taxon>
        <taxon>Bacillati</taxon>
        <taxon>Actinomycetota</taxon>
        <taxon>Actinomycetes</taxon>
        <taxon>Kitasatosporales</taxon>
        <taxon>Streptomycetaceae</taxon>
        <taxon>Streptomyces</taxon>
    </lineage>
</organism>
<feature type="compositionally biased region" description="Polar residues" evidence="1">
    <location>
        <begin position="25"/>
        <end position="42"/>
    </location>
</feature>
<proteinExistence type="predicted"/>
<protein>
    <recommendedName>
        <fullName evidence="4">Secreted protein</fullName>
    </recommendedName>
</protein>
<dbReference type="RefSeq" id="WP_229343603.1">
    <property type="nucleotide sequence ID" value="NZ_JAINUL010000001.1"/>
</dbReference>
<gene>
    <name evidence="2" type="ORF">K7B10_36760</name>
</gene>
<evidence type="ECO:0000256" key="1">
    <source>
        <dbReference type="SAM" id="MobiDB-lite"/>
    </source>
</evidence>
<sequence length="54" mass="5603">MTGVVVAVVVVVVVVPTIRALREPTTSSTRALTQASPSSSAYPQVCAYDHDTDG</sequence>
<keyword evidence="3" id="KW-1185">Reference proteome</keyword>
<reference evidence="2 3" key="1">
    <citation type="submission" date="2021-08" db="EMBL/GenBank/DDBJ databases">
        <title>Genomic Architecture of Streptomyces flavotricini NGL1 and Streptomyces erythrochromogenes HMS4 With Differential Plant Beneficial attributes and laccase production capabilities.</title>
        <authorList>
            <person name="Salwan R."/>
            <person name="Kaur R."/>
            <person name="Sharma V."/>
        </authorList>
    </citation>
    <scope>NUCLEOTIDE SEQUENCE [LARGE SCALE GENOMIC DNA]</scope>
    <source>
        <strain evidence="2 3">NGL1</strain>
    </source>
</reference>
<dbReference type="Proteomes" id="UP001520654">
    <property type="component" value="Unassembled WGS sequence"/>
</dbReference>
<feature type="region of interest" description="Disordered" evidence="1">
    <location>
        <begin position="25"/>
        <end position="44"/>
    </location>
</feature>
<evidence type="ECO:0008006" key="4">
    <source>
        <dbReference type="Google" id="ProtNLM"/>
    </source>
</evidence>
<comment type="caution">
    <text evidence="2">The sequence shown here is derived from an EMBL/GenBank/DDBJ whole genome shotgun (WGS) entry which is preliminary data.</text>
</comment>
<dbReference type="EMBL" id="JAINUL010000001">
    <property type="protein sequence ID" value="MCC0100236.1"/>
    <property type="molecule type" value="Genomic_DNA"/>
</dbReference>
<accession>A0ABS8EGI8</accession>
<evidence type="ECO:0000313" key="2">
    <source>
        <dbReference type="EMBL" id="MCC0100236.1"/>
    </source>
</evidence>
<name>A0ABS8EGI8_9ACTN</name>
<evidence type="ECO:0000313" key="3">
    <source>
        <dbReference type="Proteomes" id="UP001520654"/>
    </source>
</evidence>